<accession>A0A931ID73</accession>
<dbReference type="GO" id="GO:0031956">
    <property type="term" value="F:medium-chain fatty acid-CoA ligase activity"/>
    <property type="evidence" value="ECO:0007669"/>
    <property type="project" value="TreeGrafter"/>
</dbReference>
<dbReference type="Gene3D" id="3.30.300.30">
    <property type="match status" value="1"/>
</dbReference>
<proteinExistence type="predicted"/>
<feature type="domain" description="AMP-dependent synthetase/ligase" evidence="1">
    <location>
        <begin position="8"/>
        <end position="362"/>
    </location>
</feature>
<evidence type="ECO:0000313" key="3">
    <source>
        <dbReference type="EMBL" id="MBH0777977.1"/>
    </source>
</evidence>
<dbReference type="InterPro" id="IPR020845">
    <property type="entry name" value="AMP-binding_CS"/>
</dbReference>
<dbReference type="AlphaFoldDB" id="A0A931ID73"/>
<protein>
    <submittedName>
        <fullName evidence="3">AMP-binding protein</fullName>
    </submittedName>
</protein>
<dbReference type="Pfam" id="PF13193">
    <property type="entry name" value="AMP-binding_C"/>
    <property type="match status" value="1"/>
</dbReference>
<sequence length="505" mass="52897">MSISVMLEMVAATDPDRVAVVSDGTRVTGAELGAMADRAAGLIGSSGADHVAYVGTGGIMLPLLLFGSARAGKAFTPLNYRLGAGALRELVDRLPAPLVVVDAEYSDAVAGSGKQIIDSAQFLADARTDAGETETVEAAPEDLAVLLFTSGTTSRPKAVELSHANLTSYVMGTVDFASADPDDAALICVPPYHIAGVGAALSNLYAGRKMVYLRQFDASDWLDLVRREAVTNATVVPTMLDRIVTALRARTDADLSSLRTLAYGGSKAPLPLVRAALELLPGVGLVNAYGLTETSSTIAVSTPEDHRDAYGSDDPAIARRLASVGRAVPGVELEVRGPDGTVLPPGEVGELFVRGPQVSGSYAEIGSVLDADGWFPTKDLAELDADGYLFLGGRSDDTIIRGGENIAPAELEDVLIEHPEVREVAVIGIPDPQWGQIIVAAVVPVPGATPDPEALRAHVRTTLRGSRTPDRVVFRDELPVNATGKVLRRVLVEELTPAPTPEESS</sequence>
<dbReference type="InterPro" id="IPR042099">
    <property type="entry name" value="ANL_N_sf"/>
</dbReference>
<dbReference type="Proteomes" id="UP000655751">
    <property type="component" value="Unassembled WGS sequence"/>
</dbReference>
<keyword evidence="4" id="KW-1185">Reference proteome</keyword>
<dbReference type="GO" id="GO:0006631">
    <property type="term" value="P:fatty acid metabolic process"/>
    <property type="evidence" value="ECO:0007669"/>
    <property type="project" value="TreeGrafter"/>
</dbReference>
<dbReference type="RefSeq" id="WP_196150287.1">
    <property type="nucleotide sequence ID" value="NZ_JADMLG010000006.1"/>
</dbReference>
<evidence type="ECO:0000259" key="1">
    <source>
        <dbReference type="Pfam" id="PF00501"/>
    </source>
</evidence>
<dbReference type="PANTHER" id="PTHR43201">
    <property type="entry name" value="ACYL-COA SYNTHETASE"/>
    <property type="match status" value="1"/>
</dbReference>
<name>A0A931ID73_9NOCA</name>
<dbReference type="Gene3D" id="3.40.50.12780">
    <property type="entry name" value="N-terminal domain of ligase-like"/>
    <property type="match status" value="1"/>
</dbReference>
<evidence type="ECO:0000313" key="4">
    <source>
        <dbReference type="Proteomes" id="UP000655751"/>
    </source>
</evidence>
<organism evidence="3 4">
    <name type="scientific">Nocardia bovistercoris</name>
    <dbReference type="NCBI Taxonomy" id="2785916"/>
    <lineage>
        <taxon>Bacteria</taxon>
        <taxon>Bacillati</taxon>
        <taxon>Actinomycetota</taxon>
        <taxon>Actinomycetes</taxon>
        <taxon>Mycobacteriales</taxon>
        <taxon>Nocardiaceae</taxon>
        <taxon>Nocardia</taxon>
    </lineage>
</organism>
<dbReference type="SUPFAM" id="SSF56801">
    <property type="entry name" value="Acetyl-CoA synthetase-like"/>
    <property type="match status" value="1"/>
</dbReference>
<feature type="domain" description="AMP-binding enzyme C-terminal" evidence="2">
    <location>
        <begin position="410"/>
        <end position="485"/>
    </location>
</feature>
<reference evidence="3" key="1">
    <citation type="submission" date="2020-11" db="EMBL/GenBank/DDBJ databases">
        <title>Nocardia NEAU-351.nov., a novel actinomycete isolated from the cow dung.</title>
        <authorList>
            <person name="Zhang X."/>
        </authorList>
    </citation>
    <scope>NUCLEOTIDE SEQUENCE</scope>
    <source>
        <strain evidence="3">NEAU-351</strain>
    </source>
</reference>
<dbReference type="Pfam" id="PF00501">
    <property type="entry name" value="AMP-binding"/>
    <property type="match status" value="1"/>
</dbReference>
<gene>
    <name evidence="3" type="ORF">IT779_17000</name>
</gene>
<dbReference type="InterPro" id="IPR045851">
    <property type="entry name" value="AMP-bd_C_sf"/>
</dbReference>
<dbReference type="EMBL" id="JADMLG010000006">
    <property type="protein sequence ID" value="MBH0777977.1"/>
    <property type="molecule type" value="Genomic_DNA"/>
</dbReference>
<dbReference type="PANTHER" id="PTHR43201:SF32">
    <property type="entry name" value="2-SUCCINYLBENZOATE--COA LIGASE, CHLOROPLASTIC_PEROXISOMAL"/>
    <property type="match status" value="1"/>
</dbReference>
<comment type="caution">
    <text evidence="3">The sequence shown here is derived from an EMBL/GenBank/DDBJ whole genome shotgun (WGS) entry which is preliminary data.</text>
</comment>
<evidence type="ECO:0000259" key="2">
    <source>
        <dbReference type="Pfam" id="PF13193"/>
    </source>
</evidence>
<dbReference type="InterPro" id="IPR025110">
    <property type="entry name" value="AMP-bd_C"/>
</dbReference>
<dbReference type="PROSITE" id="PS00455">
    <property type="entry name" value="AMP_BINDING"/>
    <property type="match status" value="1"/>
</dbReference>
<dbReference type="InterPro" id="IPR000873">
    <property type="entry name" value="AMP-dep_synth/lig_dom"/>
</dbReference>